<gene>
    <name evidence="2" type="ORF">SDC9_208519</name>
</gene>
<accession>A0A645JBS8</accession>
<evidence type="ECO:0000256" key="1">
    <source>
        <dbReference type="SAM" id="MobiDB-lite"/>
    </source>
</evidence>
<dbReference type="EMBL" id="VSSQ01136507">
    <property type="protein sequence ID" value="MPN60787.1"/>
    <property type="molecule type" value="Genomic_DNA"/>
</dbReference>
<dbReference type="AlphaFoldDB" id="A0A645JBS8"/>
<feature type="region of interest" description="Disordered" evidence="1">
    <location>
        <begin position="55"/>
        <end position="74"/>
    </location>
</feature>
<sequence length="116" mass="12814">MGLIHLQEFGIETGLLEQVLLHFIDLIHQLLGELGNINRALGGEAFSQLRVAVEEQQGGRDQQGDKRRDPNGDVQARSPVFLFFAVRFHGPAHLHSSIKSPFEPLTPLFFAAACIA</sequence>
<proteinExistence type="predicted"/>
<comment type="caution">
    <text evidence="2">The sequence shown here is derived from an EMBL/GenBank/DDBJ whole genome shotgun (WGS) entry which is preliminary data.</text>
</comment>
<reference evidence="2" key="1">
    <citation type="submission" date="2019-08" db="EMBL/GenBank/DDBJ databases">
        <authorList>
            <person name="Kucharzyk K."/>
            <person name="Murdoch R.W."/>
            <person name="Higgins S."/>
            <person name="Loffler F."/>
        </authorList>
    </citation>
    <scope>NUCLEOTIDE SEQUENCE</scope>
</reference>
<organism evidence="2">
    <name type="scientific">bioreactor metagenome</name>
    <dbReference type="NCBI Taxonomy" id="1076179"/>
    <lineage>
        <taxon>unclassified sequences</taxon>
        <taxon>metagenomes</taxon>
        <taxon>ecological metagenomes</taxon>
    </lineage>
</organism>
<name>A0A645JBS8_9ZZZZ</name>
<feature type="compositionally biased region" description="Basic and acidic residues" evidence="1">
    <location>
        <begin position="62"/>
        <end position="71"/>
    </location>
</feature>
<evidence type="ECO:0000313" key="2">
    <source>
        <dbReference type="EMBL" id="MPN60787.1"/>
    </source>
</evidence>
<protein>
    <submittedName>
        <fullName evidence="2">Uncharacterized protein</fullName>
    </submittedName>
</protein>